<dbReference type="SUPFAM" id="SSF52833">
    <property type="entry name" value="Thioredoxin-like"/>
    <property type="match status" value="1"/>
</dbReference>
<dbReference type="OrthoDB" id="446890at2759"/>
<dbReference type="Proteomes" id="UP001141552">
    <property type="component" value="Unassembled WGS sequence"/>
</dbReference>
<dbReference type="PROSITE" id="PS51355">
    <property type="entry name" value="GLUTATHIONE_PEROXID_3"/>
    <property type="match status" value="1"/>
</dbReference>
<dbReference type="GO" id="GO:0005829">
    <property type="term" value="C:cytosol"/>
    <property type="evidence" value="ECO:0007669"/>
    <property type="project" value="TreeGrafter"/>
</dbReference>
<reference evidence="4" key="1">
    <citation type="submission" date="2022-02" db="EMBL/GenBank/DDBJ databases">
        <authorList>
            <person name="Henning P.M."/>
            <person name="McCubbin A.G."/>
            <person name="Shore J.S."/>
        </authorList>
    </citation>
    <scope>NUCLEOTIDE SEQUENCE</scope>
    <source>
        <strain evidence="4">F60SS</strain>
        <tissue evidence="4">Leaves</tissue>
    </source>
</reference>
<dbReference type="CDD" id="cd00340">
    <property type="entry name" value="GSH_Peroxidase"/>
    <property type="match status" value="1"/>
</dbReference>
<protein>
    <submittedName>
        <fullName evidence="4">Glutathione peroxidase 5</fullName>
    </submittedName>
</protein>
<reference evidence="4" key="2">
    <citation type="journal article" date="2023" name="Plants (Basel)">
        <title>Annotation of the Turnera subulata (Passifloraceae) Draft Genome Reveals the S-Locus Evolved after the Divergence of Turneroideae from Passifloroideae in a Stepwise Manner.</title>
        <authorList>
            <person name="Henning P.M."/>
            <person name="Roalson E.H."/>
            <person name="Mir W."/>
            <person name="McCubbin A.G."/>
            <person name="Shore J.S."/>
        </authorList>
    </citation>
    <scope>NUCLEOTIDE SEQUENCE</scope>
    <source>
        <strain evidence="4">F60SS</strain>
    </source>
</reference>
<organism evidence="4 5">
    <name type="scientific">Turnera subulata</name>
    <dbReference type="NCBI Taxonomy" id="218843"/>
    <lineage>
        <taxon>Eukaryota</taxon>
        <taxon>Viridiplantae</taxon>
        <taxon>Streptophyta</taxon>
        <taxon>Embryophyta</taxon>
        <taxon>Tracheophyta</taxon>
        <taxon>Spermatophyta</taxon>
        <taxon>Magnoliopsida</taxon>
        <taxon>eudicotyledons</taxon>
        <taxon>Gunneridae</taxon>
        <taxon>Pentapetalae</taxon>
        <taxon>rosids</taxon>
        <taxon>fabids</taxon>
        <taxon>Malpighiales</taxon>
        <taxon>Passifloraceae</taxon>
        <taxon>Turnera</taxon>
    </lineage>
</organism>
<dbReference type="PANTHER" id="PTHR11592">
    <property type="entry name" value="GLUTATHIONE PEROXIDASE"/>
    <property type="match status" value="1"/>
</dbReference>
<evidence type="ECO:0000256" key="3">
    <source>
        <dbReference type="ARBA" id="ARBA00023002"/>
    </source>
</evidence>
<dbReference type="GO" id="GO:0006979">
    <property type="term" value="P:response to oxidative stress"/>
    <property type="evidence" value="ECO:0007669"/>
    <property type="project" value="InterPro"/>
</dbReference>
<dbReference type="PIRSF" id="PIRSF000303">
    <property type="entry name" value="Glutathion_perox"/>
    <property type="match status" value="1"/>
</dbReference>
<keyword evidence="5" id="KW-1185">Reference proteome</keyword>
<dbReference type="InterPro" id="IPR036249">
    <property type="entry name" value="Thioredoxin-like_sf"/>
</dbReference>
<keyword evidence="2 4" id="KW-0575">Peroxidase</keyword>
<comment type="similarity">
    <text evidence="1">Belongs to the glutathione peroxidase family.</text>
</comment>
<dbReference type="InterPro" id="IPR000889">
    <property type="entry name" value="Glutathione_peroxidase"/>
</dbReference>
<proteinExistence type="inferred from homology"/>
<keyword evidence="3" id="KW-0560">Oxidoreductase</keyword>
<gene>
    <name evidence="4" type="primary">GPX5</name>
    <name evidence="4" type="ORF">Tsubulata_013140</name>
</gene>
<dbReference type="EMBL" id="JAKUCV010005784">
    <property type="protein sequence ID" value="KAJ4829882.1"/>
    <property type="molecule type" value="Genomic_DNA"/>
</dbReference>
<comment type="caution">
    <text evidence="4">The sequence shown here is derived from an EMBL/GenBank/DDBJ whole genome shotgun (WGS) entry which is preliminary data.</text>
</comment>
<name>A0A9Q0FGD4_9ROSI</name>
<accession>A0A9Q0FGD4</accession>
<dbReference type="GO" id="GO:0004601">
    <property type="term" value="F:peroxidase activity"/>
    <property type="evidence" value="ECO:0007669"/>
    <property type="project" value="UniProtKB-KW"/>
</dbReference>
<evidence type="ECO:0000313" key="4">
    <source>
        <dbReference type="EMBL" id="KAJ4829882.1"/>
    </source>
</evidence>
<evidence type="ECO:0000313" key="5">
    <source>
        <dbReference type="Proteomes" id="UP001141552"/>
    </source>
</evidence>
<evidence type="ECO:0000256" key="1">
    <source>
        <dbReference type="ARBA" id="ARBA00006926"/>
    </source>
</evidence>
<sequence length="124" mass="14819">MWILRCSLHPAGQLTHLYGKYKHKGFEILAFPCDQFLKKHEPETSQEAQEFACTRYKAEYPIFQKVRVNGPSTAPLYKFLKSRKWGDFGPRINWNFTKFLVDMEGHVLRRYGPYVRPLWIECYK</sequence>
<dbReference type="Pfam" id="PF00255">
    <property type="entry name" value="GSHPx"/>
    <property type="match status" value="1"/>
</dbReference>
<dbReference type="PANTHER" id="PTHR11592:SF17">
    <property type="entry name" value="GLUTATHIONE PEROXIDASE 5-RELATED"/>
    <property type="match status" value="1"/>
</dbReference>
<dbReference type="Gene3D" id="3.40.30.10">
    <property type="entry name" value="Glutaredoxin"/>
    <property type="match status" value="1"/>
</dbReference>
<feature type="non-terminal residue" evidence="4">
    <location>
        <position position="1"/>
    </location>
</feature>
<evidence type="ECO:0000256" key="2">
    <source>
        <dbReference type="ARBA" id="ARBA00022559"/>
    </source>
</evidence>
<dbReference type="AlphaFoldDB" id="A0A9Q0FGD4"/>